<comment type="caution">
    <text evidence="2">The sequence shown here is derived from an EMBL/GenBank/DDBJ whole genome shotgun (WGS) entry which is preliminary data.</text>
</comment>
<dbReference type="Proteomes" id="UP001520140">
    <property type="component" value="Unassembled WGS sequence"/>
</dbReference>
<feature type="domain" description="SnoaL-like" evidence="1">
    <location>
        <begin position="9"/>
        <end position="111"/>
    </location>
</feature>
<dbReference type="Pfam" id="PF12680">
    <property type="entry name" value="SnoaL_2"/>
    <property type="match status" value="1"/>
</dbReference>
<accession>A0ABS7NTW2</accession>
<reference evidence="2 3" key="1">
    <citation type="submission" date="2020-06" db="EMBL/GenBank/DDBJ databases">
        <title>Taxonomy, biology and ecology of Rhodococcus bacteria occurring in California pistachio and other woody hosts as revealed by genome sequence analyses.</title>
        <authorList>
            <person name="Gai Y."/>
            <person name="Riely B."/>
        </authorList>
    </citation>
    <scope>NUCLEOTIDE SEQUENCE [LARGE SCALE GENOMIC DNA]</scope>
    <source>
        <strain evidence="2 3">BP-284</strain>
    </source>
</reference>
<dbReference type="RefSeq" id="WP_068103224.1">
    <property type="nucleotide sequence ID" value="NZ_JABUKE010000012.1"/>
</dbReference>
<sequence length="138" mass="14797">MTEARTVIDRHVDAFNNRTPDADPWADDAELVAPDGPFTGRDNVIAFLAAFQSAFGDATLTIESAVTDGGRAAVEGTFTGTHDGPLHTPSGPVTATGKTVTFRWSATYSVDLDAKLLRSEHLYFDRLDFLAQLGLVPS</sequence>
<keyword evidence="3" id="KW-1185">Reference proteome</keyword>
<protein>
    <submittedName>
        <fullName evidence="2">Nuclear transport factor 2 family protein</fullName>
    </submittedName>
</protein>
<organism evidence="2 3">
    <name type="scientific">Rhodococcoides kroppenstedtii</name>
    <dbReference type="NCBI Taxonomy" id="293050"/>
    <lineage>
        <taxon>Bacteria</taxon>
        <taxon>Bacillati</taxon>
        <taxon>Actinomycetota</taxon>
        <taxon>Actinomycetes</taxon>
        <taxon>Mycobacteriales</taxon>
        <taxon>Nocardiaceae</taxon>
        <taxon>Rhodococcoides</taxon>
    </lineage>
</organism>
<dbReference type="InterPro" id="IPR032710">
    <property type="entry name" value="NTF2-like_dom_sf"/>
</dbReference>
<gene>
    <name evidence="2" type="ORF">HQ605_11375</name>
</gene>
<dbReference type="SUPFAM" id="SSF54427">
    <property type="entry name" value="NTF2-like"/>
    <property type="match status" value="1"/>
</dbReference>
<dbReference type="EMBL" id="JABUKG010000010">
    <property type="protein sequence ID" value="MBY6321426.1"/>
    <property type="molecule type" value="Genomic_DNA"/>
</dbReference>
<evidence type="ECO:0000313" key="3">
    <source>
        <dbReference type="Proteomes" id="UP001520140"/>
    </source>
</evidence>
<name>A0ABS7NTW2_9NOCA</name>
<dbReference type="Gene3D" id="3.10.450.50">
    <property type="match status" value="1"/>
</dbReference>
<proteinExistence type="predicted"/>
<evidence type="ECO:0000313" key="2">
    <source>
        <dbReference type="EMBL" id="MBY6321426.1"/>
    </source>
</evidence>
<dbReference type="InterPro" id="IPR037401">
    <property type="entry name" value="SnoaL-like"/>
</dbReference>
<evidence type="ECO:0000259" key="1">
    <source>
        <dbReference type="Pfam" id="PF12680"/>
    </source>
</evidence>